<organism evidence="1 2">
    <name type="scientific">Pseudobutyrivibrio ruminis</name>
    <dbReference type="NCBI Taxonomy" id="46206"/>
    <lineage>
        <taxon>Bacteria</taxon>
        <taxon>Bacillati</taxon>
        <taxon>Bacillota</taxon>
        <taxon>Clostridia</taxon>
        <taxon>Lachnospirales</taxon>
        <taxon>Lachnospiraceae</taxon>
        <taxon>Pseudobutyrivibrio</taxon>
    </lineage>
</organism>
<gene>
    <name evidence="1" type="ORF">CSX01_10205</name>
</gene>
<dbReference type="AlphaFoldDB" id="A0A2G3DU56"/>
<reference evidence="1 2" key="2">
    <citation type="submission" date="2017-10" db="EMBL/GenBank/DDBJ databases">
        <authorList>
            <person name="Banno H."/>
            <person name="Chua N.-H."/>
        </authorList>
    </citation>
    <scope>NUCLEOTIDE SEQUENCE [LARGE SCALE GENOMIC DNA]</scope>
    <source>
        <strain evidence="1 2">JK626</strain>
    </source>
</reference>
<name>A0A2G3DU56_9FIRM</name>
<reference evidence="1 2" key="1">
    <citation type="submission" date="2017-10" db="EMBL/GenBank/DDBJ databases">
        <title>Resolving the taxonomy of Roseburia spp., Eubacterium rectale and Agathobacter spp. through phylogenomic analysis.</title>
        <authorList>
            <person name="Sheridan P.O."/>
            <person name="Walker A.W."/>
            <person name="Duncan S.H."/>
            <person name="Scott K.P."/>
            <person name="Toole P.W.O."/>
            <person name="Luis P."/>
            <person name="Flint H.J."/>
        </authorList>
    </citation>
    <scope>NUCLEOTIDE SEQUENCE [LARGE SCALE GENOMIC DNA]</scope>
    <source>
        <strain evidence="1 2">JK626</strain>
    </source>
</reference>
<dbReference type="EMBL" id="PDYF01000024">
    <property type="protein sequence ID" value="PHU34423.1"/>
    <property type="molecule type" value="Genomic_DNA"/>
</dbReference>
<dbReference type="RefSeq" id="WP_099392309.1">
    <property type="nucleotide sequence ID" value="NZ_PDYF01000024.1"/>
</dbReference>
<sequence length="156" mass="18065">MNISKKEIVFDNGLTIDIDDSFETLLNKFRKIEALDVEESKYISFESDDMVSNYLADVTVYYFKGKIDEVEIDFDLHEYANKEFKDYAEFMESNKRFLNELKEYVLQQFSGCEVLGDNDNSITIAVDSLLLGVTTGREFEDVVMHITSKDNPAVEY</sequence>
<protein>
    <submittedName>
        <fullName evidence="1">Uncharacterized protein</fullName>
    </submittedName>
</protein>
<dbReference type="Proteomes" id="UP000225889">
    <property type="component" value="Unassembled WGS sequence"/>
</dbReference>
<comment type="caution">
    <text evidence="1">The sequence shown here is derived from an EMBL/GenBank/DDBJ whole genome shotgun (WGS) entry which is preliminary data.</text>
</comment>
<proteinExistence type="predicted"/>
<evidence type="ECO:0000313" key="1">
    <source>
        <dbReference type="EMBL" id="PHU34423.1"/>
    </source>
</evidence>
<accession>A0A2G3DU56</accession>
<evidence type="ECO:0000313" key="2">
    <source>
        <dbReference type="Proteomes" id="UP000225889"/>
    </source>
</evidence>